<evidence type="ECO:0000256" key="1">
    <source>
        <dbReference type="ARBA" id="ARBA00023002"/>
    </source>
</evidence>
<dbReference type="PROSITE" id="PS51387">
    <property type="entry name" value="FAD_PCMH"/>
    <property type="match status" value="1"/>
</dbReference>
<dbReference type="PIRSF" id="PIRSF000136">
    <property type="entry name" value="LGO_GLO"/>
    <property type="match status" value="1"/>
</dbReference>
<feature type="compositionally biased region" description="Polar residues" evidence="2">
    <location>
        <begin position="1"/>
        <end position="16"/>
    </location>
</feature>
<sequence>MAERFTNWSGSVSFTPRSRETPKNSEQVADIVQKARGKKSRGAVRPVGSGHSSVPLFNTDQSLVSLEKLSGVVSADPIKQRATVLPGTGLRDLGAQLAEYGVAMENLGDVDYQAIAGAISTGTHGSGITLGNLSSTMIGGKLINGLGEEVAFGVDAGDEPTDGAGSDLLRAAQVSLGALGILTSLTLRVEEAHQLHRQNWITHIDWVLENYRELVDTNRSMDFYWYPRSDLAQVRMLNKPGEEPNLTPEGEPYSYLKKDETGPNYQVIPNDRMLHFEEMEYMLSFDDQLAAFREVRERVKTKHRSEVGWRVLVRTIAADHALISNAEAGYRGGVPTMTIALLQNNTLPFKRYFDDIEPIFRSFDGRPHWGKKHTCEGKELAELYPEWETFRKIRRQMDPEGIFLNDYLRELFGEEES</sequence>
<dbReference type="AlphaFoldDB" id="A0A7X8THH5"/>
<dbReference type="Gene3D" id="3.30.43.10">
    <property type="entry name" value="Uridine Diphospho-n-acetylenolpyruvylglucosamine Reductase, domain 2"/>
    <property type="match status" value="1"/>
</dbReference>
<dbReference type="GO" id="GO:0003885">
    <property type="term" value="F:D-arabinono-1,4-lactone oxidase activity"/>
    <property type="evidence" value="ECO:0007669"/>
    <property type="project" value="InterPro"/>
</dbReference>
<dbReference type="InterPro" id="IPR016167">
    <property type="entry name" value="FAD-bd_PCMH_sub1"/>
</dbReference>
<name>A0A7X8THH5_9MICC</name>
<organism evidence="4 5">
    <name type="scientific">Nesterenkonia sedimenti</name>
    <dbReference type="NCBI Taxonomy" id="1463632"/>
    <lineage>
        <taxon>Bacteria</taxon>
        <taxon>Bacillati</taxon>
        <taxon>Actinomycetota</taxon>
        <taxon>Actinomycetes</taxon>
        <taxon>Micrococcales</taxon>
        <taxon>Micrococcaceae</taxon>
        <taxon>Nesterenkonia</taxon>
    </lineage>
</organism>
<dbReference type="InterPro" id="IPR016166">
    <property type="entry name" value="FAD-bd_PCMH"/>
</dbReference>
<protein>
    <submittedName>
        <fullName evidence="4">FAD-binding protein</fullName>
    </submittedName>
</protein>
<dbReference type="InterPro" id="IPR016169">
    <property type="entry name" value="FAD-bd_PCMH_sub2"/>
</dbReference>
<gene>
    <name evidence="4" type="ORF">HGQ17_01370</name>
</gene>
<dbReference type="Gene3D" id="3.30.70.2520">
    <property type="match status" value="1"/>
</dbReference>
<keyword evidence="1" id="KW-0560">Oxidoreductase</keyword>
<feature type="domain" description="FAD-binding PCMH-type" evidence="3">
    <location>
        <begin position="12"/>
        <end position="192"/>
    </location>
</feature>
<feature type="region of interest" description="Disordered" evidence="2">
    <location>
        <begin position="1"/>
        <end position="27"/>
    </location>
</feature>
<comment type="caution">
    <text evidence="4">The sequence shown here is derived from an EMBL/GenBank/DDBJ whole genome shotgun (WGS) entry which is preliminary data.</text>
</comment>
<evidence type="ECO:0000259" key="3">
    <source>
        <dbReference type="PROSITE" id="PS51387"/>
    </source>
</evidence>
<dbReference type="PANTHER" id="PTHR43762">
    <property type="entry name" value="L-GULONOLACTONE OXIDASE"/>
    <property type="match status" value="1"/>
</dbReference>
<dbReference type="Pfam" id="PF04030">
    <property type="entry name" value="ALO"/>
    <property type="match status" value="2"/>
</dbReference>
<dbReference type="RefSeq" id="WP_168886165.1">
    <property type="nucleotide sequence ID" value="NZ_JABAHY010000001.1"/>
</dbReference>
<dbReference type="Gene3D" id="1.10.45.10">
    <property type="entry name" value="Vanillyl-alcohol Oxidase, Chain A, domain 4"/>
    <property type="match status" value="1"/>
</dbReference>
<dbReference type="InterPro" id="IPR007173">
    <property type="entry name" value="ALO_C"/>
</dbReference>
<keyword evidence="5" id="KW-1185">Reference proteome</keyword>
<evidence type="ECO:0000313" key="4">
    <source>
        <dbReference type="EMBL" id="NLS08674.1"/>
    </source>
</evidence>
<dbReference type="Gene3D" id="3.30.465.10">
    <property type="match status" value="1"/>
</dbReference>
<dbReference type="GO" id="GO:0071949">
    <property type="term" value="F:FAD binding"/>
    <property type="evidence" value="ECO:0007669"/>
    <property type="project" value="InterPro"/>
</dbReference>
<dbReference type="GO" id="GO:0016020">
    <property type="term" value="C:membrane"/>
    <property type="evidence" value="ECO:0007669"/>
    <property type="project" value="InterPro"/>
</dbReference>
<dbReference type="Proteomes" id="UP000523139">
    <property type="component" value="Unassembled WGS sequence"/>
</dbReference>
<dbReference type="SUPFAM" id="SSF56176">
    <property type="entry name" value="FAD-binding/transporter-associated domain-like"/>
    <property type="match status" value="1"/>
</dbReference>
<dbReference type="InterPro" id="IPR010031">
    <property type="entry name" value="FAD_lactone_oxidase-like"/>
</dbReference>
<evidence type="ECO:0000256" key="2">
    <source>
        <dbReference type="SAM" id="MobiDB-lite"/>
    </source>
</evidence>
<dbReference type="InterPro" id="IPR006094">
    <property type="entry name" value="Oxid_FAD_bind_N"/>
</dbReference>
<evidence type="ECO:0000313" key="5">
    <source>
        <dbReference type="Proteomes" id="UP000523139"/>
    </source>
</evidence>
<dbReference type="PANTHER" id="PTHR43762:SF1">
    <property type="entry name" value="D-ARABINONO-1,4-LACTONE OXIDASE"/>
    <property type="match status" value="1"/>
</dbReference>
<dbReference type="InterPro" id="IPR016171">
    <property type="entry name" value="Vanillyl_alc_oxidase_C-sub2"/>
</dbReference>
<accession>A0A7X8THH5</accession>
<dbReference type="Pfam" id="PF01565">
    <property type="entry name" value="FAD_binding_4"/>
    <property type="match status" value="1"/>
</dbReference>
<reference evidence="4 5" key="1">
    <citation type="submission" date="2020-04" db="EMBL/GenBank/DDBJ databases">
        <title>Nesterenkonia sp. nov., isolated from marine sediment.</title>
        <authorList>
            <person name="Zhang G."/>
        </authorList>
    </citation>
    <scope>NUCLEOTIDE SEQUENCE [LARGE SCALE GENOMIC DNA]</scope>
    <source>
        <strain evidence="4 5">MY13</strain>
    </source>
</reference>
<proteinExistence type="predicted"/>
<dbReference type="EMBL" id="JABAHY010000001">
    <property type="protein sequence ID" value="NLS08674.1"/>
    <property type="molecule type" value="Genomic_DNA"/>
</dbReference>
<dbReference type="InterPro" id="IPR036318">
    <property type="entry name" value="FAD-bd_PCMH-like_sf"/>
</dbReference>